<proteinExistence type="predicted"/>
<gene>
    <name evidence="1" type="ORF">SAMN05216258_105133</name>
</gene>
<name>A0A1I3GFY4_9RHOB</name>
<dbReference type="EMBL" id="FOQH01000005">
    <property type="protein sequence ID" value="SFI22152.1"/>
    <property type="molecule type" value="Genomic_DNA"/>
</dbReference>
<dbReference type="RefSeq" id="WP_092859978.1">
    <property type="nucleotide sequence ID" value="NZ_FOQH01000005.1"/>
</dbReference>
<sequence>MAGRAFRRLRMGLETVTGLRRQGFFVPYRYAQSVRPPEGYPAMERLLDAARPGLEATLAGIDALAGALAALGGPAPQPRWRQDWFPRLDGAAAYALARSGPPRRIVEVGSGHSTRFLARALADAGARAEQVCIDPAPRAALLDLAVSWRRELLSAAHMPLFEALEAGDMAVFDSSHLLMPGTDVDLILSEILPRLAPGVRVHVHDVFLPDGYPADWEWRGYSEQNGLAPWLLSGAFRPIHASRYALTRMGAAERPGIRDLPWSGAPESSLWMVRA</sequence>
<dbReference type="OrthoDB" id="9795498at2"/>
<dbReference type="Gene3D" id="3.40.50.150">
    <property type="entry name" value="Vaccinia Virus protein VP39"/>
    <property type="match status" value="1"/>
</dbReference>
<evidence type="ECO:0000313" key="1">
    <source>
        <dbReference type="EMBL" id="SFI22152.1"/>
    </source>
</evidence>
<dbReference type="Proteomes" id="UP000199377">
    <property type="component" value="Unassembled WGS sequence"/>
</dbReference>
<dbReference type="SUPFAM" id="SSF53335">
    <property type="entry name" value="S-adenosyl-L-methionine-dependent methyltransferases"/>
    <property type="match status" value="1"/>
</dbReference>
<dbReference type="AlphaFoldDB" id="A0A1I3GFY4"/>
<accession>A0A1I3GFY4</accession>
<dbReference type="GO" id="GO:0032259">
    <property type="term" value="P:methylation"/>
    <property type="evidence" value="ECO:0007669"/>
    <property type="project" value="UniProtKB-KW"/>
</dbReference>
<evidence type="ECO:0000313" key="2">
    <source>
        <dbReference type="Proteomes" id="UP000199377"/>
    </source>
</evidence>
<organism evidence="1 2">
    <name type="scientific">Albimonas pacifica</name>
    <dbReference type="NCBI Taxonomy" id="1114924"/>
    <lineage>
        <taxon>Bacteria</taxon>
        <taxon>Pseudomonadati</taxon>
        <taxon>Pseudomonadota</taxon>
        <taxon>Alphaproteobacteria</taxon>
        <taxon>Rhodobacterales</taxon>
        <taxon>Paracoccaceae</taxon>
        <taxon>Albimonas</taxon>
    </lineage>
</organism>
<dbReference type="Pfam" id="PF13578">
    <property type="entry name" value="Methyltransf_24"/>
    <property type="match status" value="1"/>
</dbReference>
<protein>
    <submittedName>
        <fullName evidence="1">Predicted O-methyltransferase YrrM</fullName>
    </submittedName>
</protein>
<dbReference type="STRING" id="1114924.SAMN05216258_105133"/>
<keyword evidence="1" id="KW-0489">Methyltransferase</keyword>
<dbReference type="GO" id="GO:0008168">
    <property type="term" value="F:methyltransferase activity"/>
    <property type="evidence" value="ECO:0007669"/>
    <property type="project" value="UniProtKB-KW"/>
</dbReference>
<reference evidence="1 2" key="1">
    <citation type="submission" date="2016-10" db="EMBL/GenBank/DDBJ databases">
        <authorList>
            <person name="de Groot N.N."/>
        </authorList>
    </citation>
    <scope>NUCLEOTIDE SEQUENCE [LARGE SCALE GENOMIC DNA]</scope>
    <source>
        <strain evidence="1 2">CGMCC 1.11030</strain>
    </source>
</reference>
<keyword evidence="1" id="KW-0808">Transferase</keyword>
<dbReference type="InterPro" id="IPR029063">
    <property type="entry name" value="SAM-dependent_MTases_sf"/>
</dbReference>
<keyword evidence="2" id="KW-1185">Reference proteome</keyword>